<dbReference type="OrthoDB" id="1347412at2"/>
<dbReference type="EMBL" id="PCMW01000123">
    <property type="protein sequence ID" value="PDS22004.1"/>
    <property type="molecule type" value="Genomic_DNA"/>
</dbReference>
<dbReference type="AlphaFoldDB" id="A0A2H3K8H9"/>
<evidence type="ECO:0000313" key="1">
    <source>
        <dbReference type="EMBL" id="PDS22004.1"/>
    </source>
</evidence>
<protein>
    <submittedName>
        <fullName evidence="1">Uncharacterized protein</fullName>
    </submittedName>
</protein>
<name>A0A2H3K8H9_9FLAO</name>
<dbReference type="Proteomes" id="UP000220828">
    <property type="component" value="Unassembled WGS sequence"/>
</dbReference>
<proteinExistence type="predicted"/>
<sequence>MKNIFYFYCALFIGNVYAQTHQIQKHNGETFLINYIKTDENLIHYTWPNQNEHQVISNFAVATLTHISTSKSHDVSTKMEWNAPKKQNVSKVIKCSETHGLTPYQTISVFLGRPKGISDTDFTKLKHAKLHEKAKLHDAPFVCVIEESFDEVKALLFRY</sequence>
<evidence type="ECO:0000313" key="2">
    <source>
        <dbReference type="Proteomes" id="UP000220828"/>
    </source>
</evidence>
<accession>A0A2H3K8H9</accession>
<gene>
    <name evidence="1" type="ORF">B0A77_14540</name>
</gene>
<dbReference type="RefSeq" id="WP_097554899.1">
    <property type="nucleotide sequence ID" value="NZ_PCMW01000123.1"/>
</dbReference>
<organism evidence="1 2">
    <name type="scientific">Flavobacterium branchiophilum</name>
    <dbReference type="NCBI Taxonomy" id="55197"/>
    <lineage>
        <taxon>Bacteria</taxon>
        <taxon>Pseudomonadati</taxon>
        <taxon>Bacteroidota</taxon>
        <taxon>Flavobacteriia</taxon>
        <taxon>Flavobacteriales</taxon>
        <taxon>Flavobacteriaceae</taxon>
        <taxon>Flavobacterium</taxon>
    </lineage>
</organism>
<comment type="caution">
    <text evidence="1">The sequence shown here is derived from an EMBL/GenBank/DDBJ whole genome shotgun (WGS) entry which is preliminary data.</text>
</comment>
<reference evidence="1 2" key="1">
    <citation type="submission" date="2017-09" db="EMBL/GenBank/DDBJ databases">
        <title>Whole genomes of Flavobacteriaceae.</title>
        <authorList>
            <person name="Stine C."/>
            <person name="Li C."/>
            <person name="Tadesse D."/>
        </authorList>
    </citation>
    <scope>NUCLEOTIDE SEQUENCE [LARGE SCALE GENOMIC DNA]</scope>
    <source>
        <strain evidence="1 2">ATCC 35036</strain>
    </source>
</reference>